<dbReference type="InterPro" id="IPR052155">
    <property type="entry name" value="Biofilm_reg_signaling"/>
</dbReference>
<name>A0A512LA15_9PROT</name>
<evidence type="ECO:0000259" key="3">
    <source>
        <dbReference type="PROSITE" id="PS50112"/>
    </source>
</evidence>
<dbReference type="Gene3D" id="3.20.20.450">
    <property type="entry name" value="EAL domain"/>
    <property type="match status" value="1"/>
</dbReference>
<feature type="transmembrane region" description="Helical" evidence="2">
    <location>
        <begin position="223"/>
        <end position="245"/>
    </location>
</feature>
<keyword evidence="2" id="KW-1133">Transmembrane helix</keyword>
<dbReference type="InterPro" id="IPR000160">
    <property type="entry name" value="GGDEF_dom"/>
</dbReference>
<organism evidence="7 8">
    <name type="scientific">Sulfuriferula plumbiphila</name>
    <dbReference type="NCBI Taxonomy" id="171865"/>
    <lineage>
        <taxon>Bacteria</taxon>
        <taxon>Pseudomonadati</taxon>
        <taxon>Pseudomonadota</taxon>
        <taxon>Betaproteobacteria</taxon>
        <taxon>Nitrosomonadales</taxon>
        <taxon>Sulfuricellaceae</taxon>
        <taxon>Sulfuriferula</taxon>
    </lineage>
</organism>
<comment type="caution">
    <text evidence="7">The sequence shown here is derived from an EMBL/GenBank/DDBJ whole genome shotgun (WGS) entry which is preliminary data.</text>
</comment>
<feature type="domain" description="PAC" evidence="4">
    <location>
        <begin position="368"/>
        <end position="419"/>
    </location>
</feature>
<feature type="coiled-coil region" evidence="1">
    <location>
        <begin position="278"/>
        <end position="305"/>
    </location>
</feature>
<evidence type="ECO:0000259" key="6">
    <source>
        <dbReference type="PROSITE" id="PS50887"/>
    </source>
</evidence>
<dbReference type="CDD" id="cd12914">
    <property type="entry name" value="PDC1_DGC_like"/>
    <property type="match status" value="1"/>
</dbReference>
<feature type="domain" description="EAL" evidence="5">
    <location>
        <begin position="713"/>
        <end position="970"/>
    </location>
</feature>
<dbReference type="EMBL" id="BKAD01000027">
    <property type="protein sequence ID" value="GEP31292.1"/>
    <property type="molecule type" value="Genomic_DNA"/>
</dbReference>
<dbReference type="CDD" id="cd01948">
    <property type="entry name" value="EAL"/>
    <property type="match status" value="1"/>
</dbReference>
<feature type="domain" description="PAC" evidence="4">
    <location>
        <begin position="489"/>
        <end position="541"/>
    </location>
</feature>
<reference evidence="7 8" key="1">
    <citation type="submission" date="2019-07" db="EMBL/GenBank/DDBJ databases">
        <title>Whole genome shotgun sequence of Thiobacillus plumbophilus NBRC 107929.</title>
        <authorList>
            <person name="Hosoyama A."/>
            <person name="Uohara A."/>
            <person name="Ohji S."/>
            <person name="Ichikawa N."/>
        </authorList>
    </citation>
    <scope>NUCLEOTIDE SEQUENCE [LARGE SCALE GENOMIC DNA]</scope>
    <source>
        <strain evidence="7 8">NBRC 107929</strain>
    </source>
</reference>
<proteinExistence type="predicted"/>
<feature type="domain" description="GGDEF" evidence="6">
    <location>
        <begin position="573"/>
        <end position="705"/>
    </location>
</feature>
<feature type="domain" description="PAS" evidence="3">
    <location>
        <begin position="423"/>
        <end position="462"/>
    </location>
</feature>
<evidence type="ECO:0000259" key="5">
    <source>
        <dbReference type="PROSITE" id="PS50883"/>
    </source>
</evidence>
<dbReference type="PANTHER" id="PTHR44757:SF2">
    <property type="entry name" value="BIOFILM ARCHITECTURE MAINTENANCE PROTEIN MBAA"/>
    <property type="match status" value="1"/>
</dbReference>
<dbReference type="CDD" id="cd00130">
    <property type="entry name" value="PAS"/>
    <property type="match status" value="2"/>
</dbReference>
<dbReference type="AlphaFoldDB" id="A0A512LA15"/>
<sequence>MWQSYRAIETRADAETAVVARTVAAQLSERFARYDYLLSHAQADLQQDLAQGKPLSTARLQRELTLWQGSDPEIVAVRVADASGRLIDQTRPVSIADQAHFRLHRDTPDPGRLITGPVVGRVAGDWVMLMSRRLNGPDGRFAGVVFLPLKVEHFEQRFARYGLMPGAAVALYDKNLILMARIPPLPHRLGKPLQGSPLIDRVHAGQRTGRYRHVTVQDGIERFYSYTWIEGTPLFVLVGLPVAALMQGWWQLFWTVIGLGAVVLALFWGLVWIFFHAEARAQQRAEELSAAYAQTTRRLKSLLAATPDNVWFKDAQGRYIEVNPAYAQLAGLTEAEMLGKTADEVWPVPIAQQIRRSDEEARASGRGVQDELAFATAAGARVFENMRAPVFGSDGAFLGMAGIGRDITRRKANEEGLRLAAVMFDQSAEAVMITDAEQHILRVNHAFNRTTGYACEEVIGQTPRILQSGRHDTVFYRAMWESIRETGHWQGEIWERRKSGEIYPQWLSISGVHDGQGEVTHYISIFTDITEQKAQATRLEQLAFYDPLTGLPNRALSADRLKQALGAAHRHGQRVALLFLDLNRFKEINDTQGHTIGDAVLIEVARRFQSVLRQEETLARLGGDEFVVIVEEAEQSAVAVIAERFEQALSEPIVVSGYTYALGVSIGIALYPEDGATCQELLKQADIAMYRAKASGGGYRFYRPEMSAGLTERMALARDLQHTLRGEGGNLELYYQPQVDLQTRALVGAEALLRWHHPERGMVSPGVFIPIAEERSMMIDLGDWVLREACRQMKAWQAAGLNFPGRLAVNIAAQQIEDTGFASKIRAIVREAGVAPADLELELTESGLMRNMEQALDMMTILKAAGFALSIDDFGTGYSSLAYLKRFPADKLKIDMSFVRDMLKDRHDHATVGTIISMARNFGLKTVAEGVEQAAQAETLLAMGCNEAQGYYFDRPEAAEVFAQKWLGAAACGSVLR</sequence>
<dbReference type="Pfam" id="PF00563">
    <property type="entry name" value="EAL"/>
    <property type="match status" value="1"/>
</dbReference>
<dbReference type="InterPro" id="IPR029787">
    <property type="entry name" value="Nucleotide_cyclase"/>
</dbReference>
<dbReference type="SMART" id="SM00091">
    <property type="entry name" value="PAS"/>
    <property type="match status" value="2"/>
</dbReference>
<evidence type="ECO:0000313" key="7">
    <source>
        <dbReference type="EMBL" id="GEP31292.1"/>
    </source>
</evidence>
<dbReference type="Pfam" id="PF00990">
    <property type="entry name" value="GGDEF"/>
    <property type="match status" value="1"/>
</dbReference>
<dbReference type="InterPro" id="IPR013656">
    <property type="entry name" value="PAS_4"/>
</dbReference>
<protein>
    <recommendedName>
        <fullName evidence="9">GGDEF domain-containing protein</fullName>
    </recommendedName>
</protein>
<dbReference type="NCBIfam" id="TIGR00254">
    <property type="entry name" value="GGDEF"/>
    <property type="match status" value="1"/>
</dbReference>
<keyword evidence="2" id="KW-0472">Membrane</keyword>
<feature type="transmembrane region" description="Helical" evidence="2">
    <location>
        <begin position="252"/>
        <end position="275"/>
    </location>
</feature>
<dbReference type="InterPro" id="IPR035919">
    <property type="entry name" value="EAL_sf"/>
</dbReference>
<dbReference type="PROSITE" id="PS50883">
    <property type="entry name" value="EAL"/>
    <property type="match status" value="1"/>
</dbReference>
<dbReference type="PROSITE" id="PS50887">
    <property type="entry name" value="GGDEF"/>
    <property type="match status" value="1"/>
</dbReference>
<dbReference type="InterPro" id="IPR000014">
    <property type="entry name" value="PAS"/>
</dbReference>
<evidence type="ECO:0000256" key="2">
    <source>
        <dbReference type="SAM" id="Phobius"/>
    </source>
</evidence>
<evidence type="ECO:0000256" key="1">
    <source>
        <dbReference type="SAM" id="Coils"/>
    </source>
</evidence>
<dbReference type="PROSITE" id="PS50113">
    <property type="entry name" value="PAC"/>
    <property type="match status" value="2"/>
</dbReference>
<dbReference type="PROSITE" id="PS50112">
    <property type="entry name" value="PAS"/>
    <property type="match status" value="2"/>
</dbReference>
<dbReference type="SMART" id="SM00086">
    <property type="entry name" value="PAC"/>
    <property type="match status" value="2"/>
</dbReference>
<keyword evidence="1" id="KW-0175">Coiled coil</keyword>
<dbReference type="GO" id="GO:0003824">
    <property type="term" value="F:catalytic activity"/>
    <property type="evidence" value="ECO:0007669"/>
    <property type="project" value="UniProtKB-ARBA"/>
</dbReference>
<evidence type="ECO:0000259" key="4">
    <source>
        <dbReference type="PROSITE" id="PS50113"/>
    </source>
</evidence>
<dbReference type="SMART" id="SM00267">
    <property type="entry name" value="GGDEF"/>
    <property type="match status" value="1"/>
</dbReference>
<dbReference type="Proteomes" id="UP000321337">
    <property type="component" value="Unassembled WGS sequence"/>
</dbReference>
<evidence type="ECO:0000313" key="8">
    <source>
        <dbReference type="Proteomes" id="UP000321337"/>
    </source>
</evidence>
<dbReference type="Pfam" id="PF08448">
    <property type="entry name" value="PAS_4"/>
    <property type="match status" value="1"/>
</dbReference>
<dbReference type="InterPro" id="IPR001633">
    <property type="entry name" value="EAL_dom"/>
</dbReference>
<dbReference type="NCBIfam" id="TIGR00229">
    <property type="entry name" value="sensory_box"/>
    <property type="match status" value="2"/>
</dbReference>
<keyword evidence="2" id="KW-0812">Transmembrane</keyword>
<dbReference type="InterPro" id="IPR043128">
    <property type="entry name" value="Rev_trsase/Diguanyl_cyclase"/>
</dbReference>
<dbReference type="SUPFAM" id="SSF55073">
    <property type="entry name" value="Nucleotide cyclase"/>
    <property type="match status" value="1"/>
</dbReference>
<dbReference type="Gene3D" id="3.30.70.270">
    <property type="match status" value="1"/>
</dbReference>
<dbReference type="RefSeq" id="WP_161984273.1">
    <property type="nucleotide sequence ID" value="NZ_AP021884.1"/>
</dbReference>
<feature type="domain" description="PAS" evidence="3">
    <location>
        <begin position="295"/>
        <end position="341"/>
    </location>
</feature>
<dbReference type="CDD" id="cd12915">
    <property type="entry name" value="PDC2_DGC_like"/>
    <property type="match status" value="1"/>
</dbReference>
<evidence type="ECO:0008006" key="9">
    <source>
        <dbReference type="Google" id="ProtNLM"/>
    </source>
</evidence>
<keyword evidence="8" id="KW-1185">Reference proteome</keyword>
<dbReference type="SUPFAM" id="SSF55785">
    <property type="entry name" value="PYP-like sensor domain (PAS domain)"/>
    <property type="match status" value="2"/>
</dbReference>
<dbReference type="Pfam" id="PF13426">
    <property type="entry name" value="PAS_9"/>
    <property type="match status" value="1"/>
</dbReference>
<dbReference type="SUPFAM" id="SSF141868">
    <property type="entry name" value="EAL domain-like"/>
    <property type="match status" value="1"/>
</dbReference>
<dbReference type="PANTHER" id="PTHR44757">
    <property type="entry name" value="DIGUANYLATE CYCLASE DGCP"/>
    <property type="match status" value="1"/>
</dbReference>
<dbReference type="FunFam" id="3.30.70.270:FF:000001">
    <property type="entry name" value="Diguanylate cyclase domain protein"/>
    <property type="match status" value="1"/>
</dbReference>
<dbReference type="InterPro" id="IPR035965">
    <property type="entry name" value="PAS-like_dom_sf"/>
</dbReference>
<dbReference type="SMART" id="SM00052">
    <property type="entry name" value="EAL"/>
    <property type="match status" value="1"/>
</dbReference>
<dbReference type="InterPro" id="IPR000700">
    <property type="entry name" value="PAS-assoc_C"/>
</dbReference>
<dbReference type="CDD" id="cd01949">
    <property type="entry name" value="GGDEF"/>
    <property type="match status" value="1"/>
</dbReference>
<dbReference type="Gene3D" id="3.30.450.20">
    <property type="entry name" value="PAS domain"/>
    <property type="match status" value="4"/>
</dbReference>
<accession>A0A512LA15</accession>
<gene>
    <name evidence="7" type="ORF">TPL01_24300</name>
</gene>
<dbReference type="InterPro" id="IPR001610">
    <property type="entry name" value="PAC"/>
</dbReference>